<dbReference type="SUPFAM" id="SSF51735">
    <property type="entry name" value="NAD(P)-binding Rossmann-fold domains"/>
    <property type="match status" value="1"/>
</dbReference>
<protein>
    <submittedName>
        <fullName evidence="4">3-hydroxyacyl-CoA dehydrogenase family protein</fullName>
    </submittedName>
</protein>
<reference evidence="4 5" key="1">
    <citation type="submission" date="2024-03" db="EMBL/GenBank/DDBJ databases">
        <title>Phenotype and Genome Characterization of a Sulfate-Reducing Bacterium Pseudodesulfovibrio sp. strain 5S69, isolated from Petroleum Reservoir in Tatarstan (Russia).</title>
        <authorList>
            <person name="Bidzhieva S.K."/>
            <person name="Kadnikov V."/>
            <person name="Tourova T.P."/>
            <person name="Samigullina S.R."/>
            <person name="Sokolova D.S."/>
            <person name="Poltaraus A.B."/>
            <person name="Avtukh A.N."/>
            <person name="Tereshina V.M."/>
            <person name="Mardanov A.V."/>
            <person name="Nazina T.N."/>
        </authorList>
    </citation>
    <scope>NUCLEOTIDE SEQUENCE [LARGE SCALE GENOMIC DNA]</scope>
    <source>
        <strain evidence="4 5">5S69</strain>
    </source>
</reference>
<dbReference type="PANTHER" id="PTHR48075:SF5">
    <property type="entry name" value="3-HYDROXYBUTYRYL-COA DEHYDROGENASE"/>
    <property type="match status" value="1"/>
</dbReference>
<dbReference type="Pfam" id="PF00725">
    <property type="entry name" value="3HCDH"/>
    <property type="match status" value="1"/>
</dbReference>
<dbReference type="InterPro" id="IPR013328">
    <property type="entry name" value="6PGD_dom2"/>
</dbReference>
<evidence type="ECO:0000259" key="3">
    <source>
        <dbReference type="Pfam" id="PF02737"/>
    </source>
</evidence>
<evidence type="ECO:0000313" key="4">
    <source>
        <dbReference type="EMBL" id="WWX23716.1"/>
    </source>
</evidence>
<dbReference type="SUPFAM" id="SSF48179">
    <property type="entry name" value="6-phosphogluconate dehydrogenase C-terminal domain-like"/>
    <property type="match status" value="1"/>
</dbReference>
<feature type="domain" description="3-hydroxyacyl-CoA dehydrogenase NAD binding" evidence="3">
    <location>
        <begin position="6"/>
        <end position="185"/>
    </location>
</feature>
<organism evidence="4 5">
    <name type="scientific">Pseudodesulfovibrio methanolicus</name>
    <dbReference type="NCBI Taxonomy" id="3126690"/>
    <lineage>
        <taxon>Bacteria</taxon>
        <taxon>Pseudomonadati</taxon>
        <taxon>Thermodesulfobacteriota</taxon>
        <taxon>Desulfovibrionia</taxon>
        <taxon>Desulfovibrionales</taxon>
        <taxon>Desulfovibrionaceae</taxon>
    </lineage>
</organism>
<dbReference type="InterPro" id="IPR036291">
    <property type="entry name" value="NAD(P)-bd_dom_sf"/>
</dbReference>
<dbReference type="InterPro" id="IPR006176">
    <property type="entry name" value="3-OHacyl-CoA_DH_NAD-bd"/>
</dbReference>
<gene>
    <name evidence="4" type="ORF">V8V93_05805</name>
</gene>
<dbReference type="PIRSF" id="PIRSF000105">
    <property type="entry name" value="HCDH"/>
    <property type="match status" value="1"/>
</dbReference>
<evidence type="ECO:0000313" key="5">
    <source>
        <dbReference type="Proteomes" id="UP001385389"/>
    </source>
</evidence>
<dbReference type="InterPro" id="IPR006108">
    <property type="entry name" value="3HC_DH_C"/>
</dbReference>
<accession>A0ABZ2J3H4</accession>
<dbReference type="Gene3D" id="1.10.1040.10">
    <property type="entry name" value="N-(1-d-carboxylethyl)-l-norvaline Dehydrogenase, domain 2"/>
    <property type="match status" value="1"/>
</dbReference>
<name>A0ABZ2J3H4_9BACT</name>
<evidence type="ECO:0000259" key="2">
    <source>
        <dbReference type="Pfam" id="PF00725"/>
    </source>
</evidence>
<dbReference type="Gene3D" id="3.40.50.720">
    <property type="entry name" value="NAD(P)-binding Rossmann-like Domain"/>
    <property type="match status" value="1"/>
</dbReference>
<dbReference type="InterPro" id="IPR008927">
    <property type="entry name" value="6-PGluconate_DH-like_C_sf"/>
</dbReference>
<proteinExistence type="predicted"/>
<dbReference type="Pfam" id="PF02737">
    <property type="entry name" value="3HCDH_N"/>
    <property type="match status" value="1"/>
</dbReference>
<evidence type="ECO:0000256" key="1">
    <source>
        <dbReference type="ARBA" id="ARBA00023002"/>
    </source>
</evidence>
<dbReference type="EMBL" id="CP146609">
    <property type="protein sequence ID" value="WWX23716.1"/>
    <property type="molecule type" value="Genomic_DNA"/>
</dbReference>
<keyword evidence="5" id="KW-1185">Reference proteome</keyword>
<keyword evidence="1" id="KW-0560">Oxidoreductase</keyword>
<dbReference type="PANTHER" id="PTHR48075">
    <property type="entry name" value="3-HYDROXYACYL-COA DEHYDROGENASE FAMILY PROTEIN"/>
    <property type="match status" value="1"/>
</dbReference>
<feature type="domain" description="3-hydroxyacyl-CoA dehydrogenase C-terminal" evidence="2">
    <location>
        <begin position="189"/>
        <end position="288"/>
    </location>
</feature>
<dbReference type="InterPro" id="IPR022694">
    <property type="entry name" value="3-OHacyl-CoA_DH"/>
</dbReference>
<sequence>MSEISTVLVLGAGVMGRAIAQHLACAGIETTVFSRTRRTLDTCRGQIRDSLTTLAGQGLASEADNAAALSRITYVTDMAEPAGKVDLVIETVSENLPLKQKIFRELDGLCPAGTILATNTSSFDINEIASAAVNGPERVLGMHWFHPPNITPGIELIPGAATAPGVLEVLEAFCRAVGKVPTRCANAPGFVANRIQMAMVAEALKIVAEKLATPEEVDRIIRSTIGFRLGAFGPFEIADMAGTDTYLAIMHYMREKLGWDNGQAIALLTTYTDRGRFGLKAGAGFYDYDEASAARVLKLRDEFLSRRLALFNEENSERNP</sequence>
<dbReference type="RefSeq" id="WP_338669413.1">
    <property type="nucleotide sequence ID" value="NZ_CP146609.1"/>
</dbReference>
<dbReference type="Proteomes" id="UP001385389">
    <property type="component" value="Chromosome"/>
</dbReference>